<evidence type="ECO:0000313" key="3">
    <source>
        <dbReference type="Proteomes" id="UP000286211"/>
    </source>
</evidence>
<evidence type="ECO:0000256" key="1">
    <source>
        <dbReference type="SAM" id="Phobius"/>
    </source>
</evidence>
<keyword evidence="1" id="KW-1133">Transmembrane helix</keyword>
<keyword evidence="1" id="KW-0472">Membrane</keyword>
<protein>
    <submittedName>
        <fullName evidence="2">Uncharacterized protein</fullName>
    </submittedName>
</protein>
<feature type="transmembrane region" description="Helical" evidence="1">
    <location>
        <begin position="57"/>
        <end position="83"/>
    </location>
</feature>
<evidence type="ECO:0000313" key="2">
    <source>
        <dbReference type="EMBL" id="RHK05496.1"/>
    </source>
</evidence>
<proteinExistence type="predicted"/>
<accession>A0A3R6IJR7</accession>
<dbReference type="Proteomes" id="UP000286211">
    <property type="component" value="Unassembled WGS sequence"/>
</dbReference>
<comment type="caution">
    <text evidence="2">The sequence shown here is derived from an EMBL/GenBank/DDBJ whole genome shotgun (WGS) entry which is preliminary data.</text>
</comment>
<keyword evidence="1" id="KW-0812">Transmembrane</keyword>
<dbReference type="EMBL" id="QRNB01000201">
    <property type="protein sequence ID" value="RHK05496.1"/>
    <property type="molecule type" value="Genomic_DNA"/>
</dbReference>
<sequence>MIQKARKITCPVGEKYLPNWENKKVMKTRLQASKRVVSLAKLNRGQKKIMNQSMKAFIRYLIVAICSAIVTFLSSSCTAGLVIGKNQRQHQENNISTKVDSTYYVPTITIR</sequence>
<gene>
    <name evidence="2" type="ORF">DW079_14905</name>
</gene>
<dbReference type="AlphaFoldDB" id="A0A3R6IJR7"/>
<organism evidence="2 3">
    <name type="scientific">Segatella copri</name>
    <dbReference type="NCBI Taxonomy" id="165179"/>
    <lineage>
        <taxon>Bacteria</taxon>
        <taxon>Pseudomonadati</taxon>
        <taxon>Bacteroidota</taxon>
        <taxon>Bacteroidia</taxon>
        <taxon>Bacteroidales</taxon>
        <taxon>Prevotellaceae</taxon>
        <taxon>Segatella</taxon>
    </lineage>
</organism>
<reference evidence="2 3" key="1">
    <citation type="submission" date="2018-08" db="EMBL/GenBank/DDBJ databases">
        <title>A genome reference for cultivated species of the human gut microbiota.</title>
        <authorList>
            <person name="Zou Y."/>
            <person name="Xue W."/>
            <person name="Luo G."/>
        </authorList>
    </citation>
    <scope>NUCLEOTIDE SEQUENCE [LARGE SCALE GENOMIC DNA]</scope>
    <source>
        <strain evidence="2 3">AF46-2NS</strain>
    </source>
</reference>
<name>A0A3R6IJR7_9BACT</name>